<accession>A0ABP7FUL9</accession>
<organism evidence="2 3">
    <name type="scientific">Leifsonella bigeumensis</name>
    <dbReference type="NCBI Taxonomy" id="433643"/>
    <lineage>
        <taxon>Bacteria</taxon>
        <taxon>Bacillati</taxon>
        <taxon>Actinomycetota</taxon>
        <taxon>Actinomycetes</taxon>
        <taxon>Micrococcales</taxon>
        <taxon>Microbacteriaceae</taxon>
        <taxon>Leifsonella</taxon>
    </lineage>
</organism>
<proteinExistence type="predicted"/>
<dbReference type="Gene3D" id="3.40.30.10">
    <property type="entry name" value="Glutaredoxin"/>
    <property type="match status" value="1"/>
</dbReference>
<evidence type="ECO:0000256" key="1">
    <source>
        <dbReference type="SAM" id="MobiDB-lite"/>
    </source>
</evidence>
<dbReference type="Pfam" id="PF14561">
    <property type="entry name" value="TPR_20"/>
    <property type="match status" value="1"/>
</dbReference>
<comment type="caution">
    <text evidence="2">The sequence shown here is derived from an EMBL/GenBank/DDBJ whole genome shotgun (WGS) entry which is preliminary data.</text>
</comment>
<feature type="region of interest" description="Disordered" evidence="1">
    <location>
        <begin position="152"/>
        <end position="177"/>
    </location>
</feature>
<sequence>MTNVPSSNLRGAIDLSPLIRKAPPQGQGDQPTGGTTVPSLVIEANDANFGQLLELSSTVPVIVELHAGSASASLERVIRGYAGRLLLARVDATANPQLTQAFQVVAAPTVAAVIGGRPLALYEGELPEAEAGSVFDQVLAAAAQNGVTGVAKAADADSDATSSPEGAEPVEEPLPPHHQEAFDAIDRGDYATAIKEYRTAIAQDPRDHLAVAGLAQVSLLSRLDGSSAEDIRSAAAAAPDDARAQLAVADLDVAGGHLDDAFDRLLILFPALDPAGKDAVRTRLVSYFEIAGAEDPRVVAARRRLTALLY</sequence>
<dbReference type="Gene3D" id="1.25.40.10">
    <property type="entry name" value="Tetratricopeptide repeat domain"/>
    <property type="match status" value="1"/>
</dbReference>
<protein>
    <submittedName>
        <fullName evidence="2">Tetratricopeptide repeat protein</fullName>
    </submittedName>
</protein>
<dbReference type="EMBL" id="BAABAE010000004">
    <property type="protein sequence ID" value="GAA3748777.1"/>
    <property type="molecule type" value="Genomic_DNA"/>
</dbReference>
<dbReference type="InterPro" id="IPR036249">
    <property type="entry name" value="Thioredoxin-like_sf"/>
</dbReference>
<dbReference type="SUPFAM" id="SSF52833">
    <property type="entry name" value="Thioredoxin-like"/>
    <property type="match status" value="1"/>
</dbReference>
<gene>
    <name evidence="2" type="ORF">GCM10022239_25180</name>
</gene>
<reference evidence="3" key="1">
    <citation type="journal article" date="2019" name="Int. J. Syst. Evol. Microbiol.">
        <title>The Global Catalogue of Microorganisms (GCM) 10K type strain sequencing project: providing services to taxonomists for standard genome sequencing and annotation.</title>
        <authorList>
            <consortium name="The Broad Institute Genomics Platform"/>
            <consortium name="The Broad Institute Genome Sequencing Center for Infectious Disease"/>
            <person name="Wu L."/>
            <person name="Ma J."/>
        </authorList>
    </citation>
    <scope>NUCLEOTIDE SEQUENCE [LARGE SCALE GENOMIC DNA]</scope>
    <source>
        <strain evidence="3">JCM 16949</strain>
    </source>
</reference>
<evidence type="ECO:0000313" key="3">
    <source>
        <dbReference type="Proteomes" id="UP001501004"/>
    </source>
</evidence>
<dbReference type="SUPFAM" id="SSF48452">
    <property type="entry name" value="TPR-like"/>
    <property type="match status" value="1"/>
</dbReference>
<name>A0ABP7FUL9_9MICO</name>
<evidence type="ECO:0000313" key="2">
    <source>
        <dbReference type="EMBL" id="GAA3748777.1"/>
    </source>
</evidence>
<dbReference type="InterPro" id="IPR011990">
    <property type="entry name" value="TPR-like_helical_dom_sf"/>
</dbReference>
<dbReference type="RefSeq" id="WP_344757328.1">
    <property type="nucleotide sequence ID" value="NZ_BAABAE010000004.1"/>
</dbReference>
<keyword evidence="3" id="KW-1185">Reference proteome</keyword>
<dbReference type="Proteomes" id="UP001501004">
    <property type="component" value="Unassembled WGS sequence"/>
</dbReference>